<sequence length="481" mass="55746">MFFATEIPVKTITEEEFVEQMVLWLSGNKNSCILQENRIVDIYKDCGDIIGENGEELQIREVKKDGFLNGIGFRHNFPDNDERIWRTEVVYKQALLPSQPNLLRFRSTCIAQKIGTKIEFPKKPYFLENILKMNWGGNDNFFQVQDQPIWLCNGNEDVDKARLLFSGGVTSCLPVVYISSVNSERWFWKRSVIERMAFDLGGIAHIVVEPNREFSVIANEGKERLQVARGDVAVVLPSGEVIKIFYINRGEQNPRKLFESICNFSKKIRNQLPSEGWDWADLQECVLRSRMQSDDINEKVFYEEEIKTLREKILQLEDEKRSNSNEYIQERKNEVHEKIFPFQNIQELYDGEIIDRLKYISDICKSDNAISDLDSRSRYIFSRISAYKGKSKGLKKILDEIKNSTSDNENLSVRVSDFLLRHGYIKKSNKNHIVMEADEDYGGLMNITIPKTPSDYRAGMNLNGQIQKALGLSNLKKKIIF</sequence>
<evidence type="ECO:0000313" key="2">
    <source>
        <dbReference type="EMBL" id="NHO53541.1"/>
    </source>
</evidence>
<evidence type="ECO:0000256" key="1">
    <source>
        <dbReference type="SAM" id="Coils"/>
    </source>
</evidence>
<name>A0A967ECR1_9PROT</name>
<protein>
    <submittedName>
        <fullName evidence="2">Uncharacterized protein</fullName>
    </submittedName>
</protein>
<dbReference type="Proteomes" id="UP000597459">
    <property type="component" value="Unassembled WGS sequence"/>
</dbReference>
<organism evidence="2 3">
    <name type="scientific">Acetobacter estunensis</name>
    <dbReference type="NCBI Taxonomy" id="104097"/>
    <lineage>
        <taxon>Bacteria</taxon>
        <taxon>Pseudomonadati</taxon>
        <taxon>Pseudomonadota</taxon>
        <taxon>Alphaproteobacteria</taxon>
        <taxon>Acetobacterales</taxon>
        <taxon>Acetobacteraceae</taxon>
        <taxon>Acetobacter</taxon>
    </lineage>
</organism>
<dbReference type="RefSeq" id="WP_166313873.1">
    <property type="nucleotide sequence ID" value="NZ_WOTH01000009.1"/>
</dbReference>
<dbReference type="AlphaFoldDB" id="A0A967ECR1"/>
<dbReference type="EMBL" id="WOTH01000009">
    <property type="protein sequence ID" value="NHO53541.1"/>
    <property type="molecule type" value="Genomic_DNA"/>
</dbReference>
<reference evidence="2" key="1">
    <citation type="submission" date="2019-11" db="EMBL/GenBank/DDBJ databases">
        <title>Description of new Acetobacter species.</title>
        <authorList>
            <person name="Cleenwerck I."/>
            <person name="Sombolestani A.S."/>
        </authorList>
    </citation>
    <scope>NUCLEOTIDE SEQUENCE</scope>
    <source>
        <strain evidence="2">LMG 1626</strain>
    </source>
</reference>
<evidence type="ECO:0000313" key="3">
    <source>
        <dbReference type="Proteomes" id="UP000597459"/>
    </source>
</evidence>
<comment type="caution">
    <text evidence="2">The sequence shown here is derived from an EMBL/GenBank/DDBJ whole genome shotgun (WGS) entry which is preliminary data.</text>
</comment>
<keyword evidence="1" id="KW-0175">Coiled coil</keyword>
<accession>A0A967ECR1</accession>
<gene>
    <name evidence="2" type="ORF">GOB87_06110</name>
</gene>
<feature type="coiled-coil region" evidence="1">
    <location>
        <begin position="299"/>
        <end position="326"/>
    </location>
</feature>
<proteinExistence type="predicted"/>
<keyword evidence="3" id="KW-1185">Reference proteome</keyword>